<gene>
    <name evidence="3" type="ORF">ADM99_01340</name>
</gene>
<dbReference type="Proteomes" id="UP000050430">
    <property type="component" value="Unassembled WGS sequence"/>
</dbReference>
<dbReference type="InterPro" id="IPR011990">
    <property type="entry name" value="TPR-like_helical_dom_sf"/>
</dbReference>
<keyword evidence="4" id="KW-1185">Reference proteome</keyword>
<feature type="transmembrane region" description="Helical" evidence="2">
    <location>
        <begin position="90"/>
        <end position="110"/>
    </location>
</feature>
<feature type="region of interest" description="Disordered" evidence="1">
    <location>
        <begin position="373"/>
        <end position="423"/>
    </location>
</feature>
<accession>A0A0P6X1E9</accession>
<dbReference type="SUPFAM" id="SSF48452">
    <property type="entry name" value="TPR-like"/>
    <property type="match status" value="1"/>
</dbReference>
<evidence type="ECO:0000313" key="4">
    <source>
        <dbReference type="Proteomes" id="UP000050430"/>
    </source>
</evidence>
<evidence type="ECO:0000256" key="2">
    <source>
        <dbReference type="SAM" id="Phobius"/>
    </source>
</evidence>
<keyword evidence="2" id="KW-1133">Transmembrane helix</keyword>
<name>A0A0P6X1E9_9CHLR</name>
<proteinExistence type="predicted"/>
<dbReference type="Gene3D" id="1.25.40.10">
    <property type="entry name" value="Tetratricopeptide repeat domain"/>
    <property type="match status" value="1"/>
</dbReference>
<feature type="region of interest" description="Disordered" evidence="1">
    <location>
        <begin position="1"/>
        <end position="21"/>
    </location>
</feature>
<keyword evidence="2" id="KW-0812">Transmembrane</keyword>
<protein>
    <submittedName>
        <fullName evidence="3">Uncharacterized protein</fullName>
    </submittedName>
</protein>
<dbReference type="AlphaFoldDB" id="A0A0P6X1E9"/>
<evidence type="ECO:0000313" key="3">
    <source>
        <dbReference type="EMBL" id="KPL74748.1"/>
    </source>
</evidence>
<dbReference type="OrthoDB" id="161752at2"/>
<reference evidence="3 4" key="1">
    <citation type="submission" date="2015-07" db="EMBL/GenBank/DDBJ databases">
        <title>Genome sequence of Leptolinea tardivitalis DSM 16556.</title>
        <authorList>
            <person name="Hemp J."/>
            <person name="Ward L.M."/>
            <person name="Pace L.A."/>
            <person name="Fischer W.W."/>
        </authorList>
    </citation>
    <scope>NUCLEOTIDE SEQUENCE [LARGE SCALE GENOMIC DNA]</scope>
    <source>
        <strain evidence="3 4">YMTK-2</strain>
    </source>
</reference>
<dbReference type="PATRIC" id="fig|229920.5.peg.3082"/>
<feature type="compositionally biased region" description="Low complexity" evidence="1">
    <location>
        <begin position="390"/>
        <end position="407"/>
    </location>
</feature>
<organism evidence="3 4">
    <name type="scientific">Leptolinea tardivitalis</name>
    <dbReference type="NCBI Taxonomy" id="229920"/>
    <lineage>
        <taxon>Bacteria</taxon>
        <taxon>Bacillati</taxon>
        <taxon>Chloroflexota</taxon>
        <taxon>Anaerolineae</taxon>
        <taxon>Anaerolineales</taxon>
        <taxon>Anaerolineaceae</taxon>
        <taxon>Leptolinea</taxon>
    </lineage>
</organism>
<evidence type="ECO:0000256" key="1">
    <source>
        <dbReference type="SAM" id="MobiDB-lite"/>
    </source>
</evidence>
<dbReference type="STRING" id="229920.ADM99_01340"/>
<sequence length="423" mass="46235">MAKKKTNKLETPEINPEDTSPVVIDALHEGKTMQVRVAPGTTRPIREIDSNLSETQAVHPVKLDDEVNLTPPGDPPTQPLPTAKPKRWKWILIGLILIIIGGGIGGWIGYNAAVKARLAEQKNKIAVVATTQFQLALLDQSQGKLDTARKRLEYIVQLNPDFPGIKEKLAEVMMAQAMVSTPTAVVADVPTPVPTKDTRNTEELFVQARQQVANNEWNAAITTLDSLRDVDRTYRAIQVDGLYYISLRNRGIARINSGLLEQGIYDITMAGQYGPLDKDALSYRQTAGYYLYGAAAWAVDWPKVLEFFAQFYATAPGLRDASGMTAAERYRMGSILYGDQLMAKDDPCSAVQQYQNALQLSVDEATQKKLNEATGKCTPPTEAVPPTAHPEPTSESPVPVEPTVVPTIGTTDVPTEEPTAVPT</sequence>
<dbReference type="EMBL" id="LGCK01000002">
    <property type="protein sequence ID" value="KPL74748.1"/>
    <property type="molecule type" value="Genomic_DNA"/>
</dbReference>
<comment type="caution">
    <text evidence="3">The sequence shown here is derived from an EMBL/GenBank/DDBJ whole genome shotgun (WGS) entry which is preliminary data.</text>
</comment>
<dbReference type="RefSeq" id="WP_062423237.1">
    <property type="nucleotide sequence ID" value="NZ_BBYA01000014.1"/>
</dbReference>
<keyword evidence="2" id="KW-0472">Membrane</keyword>